<keyword evidence="2" id="KW-0472">Membrane</keyword>
<proteinExistence type="predicted"/>
<evidence type="ECO:0000313" key="4">
    <source>
        <dbReference type="Proteomes" id="UP000693970"/>
    </source>
</evidence>
<name>A0A9K3KPD0_9STRA</name>
<dbReference type="AlphaFoldDB" id="A0A9K3KPD0"/>
<keyword evidence="2" id="KW-1133">Transmembrane helix</keyword>
<dbReference type="SMART" id="SM01149">
    <property type="entry name" value="DUF1237"/>
    <property type="match status" value="1"/>
</dbReference>
<feature type="transmembrane region" description="Helical" evidence="2">
    <location>
        <begin position="21"/>
        <end position="42"/>
    </location>
</feature>
<comment type="caution">
    <text evidence="3">The sequence shown here is derived from an EMBL/GenBank/DDBJ whole genome shotgun (WGS) entry which is preliminary data.</text>
</comment>
<dbReference type="InterPro" id="IPR008313">
    <property type="entry name" value="GH125"/>
</dbReference>
<keyword evidence="2" id="KW-0812">Transmembrane</keyword>
<gene>
    <name evidence="3" type="ORF">IV203_005707</name>
</gene>
<dbReference type="EMBL" id="JAGRRH010000021">
    <property type="protein sequence ID" value="KAG7346638.1"/>
    <property type="molecule type" value="Genomic_DNA"/>
</dbReference>
<reference evidence="3" key="2">
    <citation type="submission" date="2021-04" db="EMBL/GenBank/DDBJ databases">
        <authorList>
            <person name="Podell S."/>
        </authorList>
    </citation>
    <scope>NUCLEOTIDE SEQUENCE</scope>
    <source>
        <strain evidence="3">Hildebrandi</strain>
    </source>
</reference>
<dbReference type="Pfam" id="PF06824">
    <property type="entry name" value="Glyco_hydro_125"/>
    <property type="match status" value="1"/>
</dbReference>
<accession>A0A9K3KPD0</accession>
<protein>
    <submittedName>
        <fullName evidence="3">Metal-independent alpha-mannosidase</fullName>
    </submittedName>
</protein>
<keyword evidence="4" id="KW-1185">Reference proteome</keyword>
<dbReference type="PANTHER" id="PTHR31047">
    <property type="entry name" value="MEIOTICALLY UP-REGULATED GENE 157 PROTEIN"/>
    <property type="match status" value="1"/>
</dbReference>
<dbReference type="Proteomes" id="UP000693970">
    <property type="component" value="Unassembled WGS sequence"/>
</dbReference>
<dbReference type="OrthoDB" id="7771656at2759"/>
<evidence type="ECO:0000256" key="1">
    <source>
        <dbReference type="SAM" id="MobiDB-lite"/>
    </source>
</evidence>
<dbReference type="PANTHER" id="PTHR31047:SF0">
    <property type="entry name" value="MEIOTICALLY UP-REGULATED GENE 157 PROTEIN"/>
    <property type="match status" value="1"/>
</dbReference>
<sequence length="623" mass="70269">MPRRQSSVSKGGTAQSRVSHIGLLGLPIFIILSLFNLGIALLRLEEHQYTNRAFEVTSTLDSSARQSNGVLDSPSRPLLPPSIWSTRKLQEPVDISPFLSANETERAKNLCGKFIYSTLQRAVQAGDMAEEVFVETGDIEFMWIRDSVVQMSTYLNHHMDKPWLRFIVEGAIRRNAFNILQDPYANAFYHEWKNPDELSLKDRVIGRGGFVATRNYELDSGAYFLSHLYDYYMAKDIYRPEALLAEPMIFEAVLLLVETWIVEQNHEEKSPYRYFELSREGLGTETGYTGMTWTGFRPSDDAFKFGYLVPANIHAAAALERVLILNNNIWKHQELETKASRLLSDIEEGIINFGIVTDQHGNQMYAYEVDGLGGVLSGFDDANIPSLLSIPLLGWSGYDHQIYLATRNKILSHENTHYFEGSQLKGMGSPHTPKNNVWPMALVIQGLTEEGNDRAEKMAFQMKQLLLTACKDAMHESNKVDSACLFTRTWFEWANALFVLYAEATLGVQCDVIGNSLAWETAVAHANDPPNGNENKNIRLFGKFYTNPYHNNPKLSHHYQGVAASVKFDTTPSTIDVEKKIKNEVIAALYARERKQNAPKIQDLKVSPASNSLRHGTEQKGEG</sequence>
<evidence type="ECO:0000256" key="2">
    <source>
        <dbReference type="SAM" id="Phobius"/>
    </source>
</evidence>
<feature type="region of interest" description="Disordered" evidence="1">
    <location>
        <begin position="599"/>
        <end position="623"/>
    </location>
</feature>
<reference evidence="3" key="1">
    <citation type="journal article" date="2021" name="Sci. Rep.">
        <title>Diploid genomic architecture of Nitzschia inconspicua, an elite biomass production diatom.</title>
        <authorList>
            <person name="Oliver A."/>
            <person name="Podell S."/>
            <person name="Pinowska A."/>
            <person name="Traller J.C."/>
            <person name="Smith S.R."/>
            <person name="McClure R."/>
            <person name="Beliaev A."/>
            <person name="Bohutskyi P."/>
            <person name="Hill E.A."/>
            <person name="Rabines A."/>
            <person name="Zheng H."/>
            <person name="Allen L.Z."/>
            <person name="Kuo A."/>
            <person name="Grigoriev I.V."/>
            <person name="Allen A.E."/>
            <person name="Hazlebeck D."/>
            <person name="Allen E.E."/>
        </authorList>
    </citation>
    <scope>NUCLEOTIDE SEQUENCE</scope>
    <source>
        <strain evidence="3">Hildebrandi</strain>
    </source>
</reference>
<evidence type="ECO:0000313" key="3">
    <source>
        <dbReference type="EMBL" id="KAG7346638.1"/>
    </source>
</evidence>
<organism evidence="3 4">
    <name type="scientific">Nitzschia inconspicua</name>
    <dbReference type="NCBI Taxonomy" id="303405"/>
    <lineage>
        <taxon>Eukaryota</taxon>
        <taxon>Sar</taxon>
        <taxon>Stramenopiles</taxon>
        <taxon>Ochrophyta</taxon>
        <taxon>Bacillariophyta</taxon>
        <taxon>Bacillariophyceae</taxon>
        <taxon>Bacillariophycidae</taxon>
        <taxon>Bacillariales</taxon>
        <taxon>Bacillariaceae</taxon>
        <taxon>Nitzschia</taxon>
    </lineage>
</organism>